<evidence type="ECO:0000313" key="4">
    <source>
        <dbReference type="EMBL" id="GFO86615.1"/>
    </source>
</evidence>
<evidence type="ECO:0000256" key="1">
    <source>
        <dbReference type="PROSITE-ProRule" id="PRU00285"/>
    </source>
</evidence>
<feature type="domain" description="SHSP" evidence="3">
    <location>
        <begin position="27"/>
        <end position="143"/>
    </location>
</feature>
<reference evidence="4" key="1">
    <citation type="submission" date="2020-06" db="EMBL/GenBank/DDBJ databases">
        <title>Characterization of fructooligosaccharide metabolism and fructooligosaccharide-degrading enzymes in human commensal butyrate producers.</title>
        <authorList>
            <person name="Tanno H."/>
            <person name="Fujii T."/>
            <person name="Hirano K."/>
            <person name="Maeno S."/>
            <person name="Tonozuka T."/>
            <person name="Sakamoto M."/>
            <person name="Ohkuma M."/>
            <person name="Tochio T."/>
            <person name="Endo A."/>
        </authorList>
    </citation>
    <scope>NUCLEOTIDE SEQUENCE</scope>
    <source>
        <strain evidence="4">JCM 17466</strain>
    </source>
</reference>
<protein>
    <submittedName>
        <fullName evidence="4">Molecular chaperone Hsp20</fullName>
    </submittedName>
</protein>
<evidence type="ECO:0000313" key="5">
    <source>
        <dbReference type="Proteomes" id="UP000613208"/>
    </source>
</evidence>
<dbReference type="Gene3D" id="2.60.40.790">
    <property type="match status" value="1"/>
</dbReference>
<dbReference type="InterPro" id="IPR031107">
    <property type="entry name" value="Small_HSP"/>
</dbReference>
<dbReference type="InterPro" id="IPR008978">
    <property type="entry name" value="HSP20-like_chaperone"/>
</dbReference>
<dbReference type="SUPFAM" id="SSF49764">
    <property type="entry name" value="HSP20-like chaperones"/>
    <property type="match status" value="1"/>
</dbReference>
<name>A0A916QCA1_9FIRM</name>
<evidence type="ECO:0000256" key="2">
    <source>
        <dbReference type="RuleBase" id="RU003616"/>
    </source>
</evidence>
<dbReference type="CDD" id="cd06471">
    <property type="entry name" value="ACD_LpsHSP_like"/>
    <property type="match status" value="1"/>
</dbReference>
<dbReference type="InterPro" id="IPR002068">
    <property type="entry name" value="A-crystallin/Hsp20_dom"/>
</dbReference>
<accession>A0A916QCA1</accession>
<dbReference type="RefSeq" id="WP_201312266.1">
    <property type="nucleotide sequence ID" value="NZ_BLYI01000070.1"/>
</dbReference>
<dbReference type="Proteomes" id="UP000613208">
    <property type="component" value="Unassembled WGS sequence"/>
</dbReference>
<dbReference type="EMBL" id="BLYI01000070">
    <property type="protein sequence ID" value="GFO86615.1"/>
    <property type="molecule type" value="Genomic_DNA"/>
</dbReference>
<keyword evidence="5" id="KW-1185">Reference proteome</keyword>
<sequence length="144" mass="16749">MLMPGIFGEDLFNDWFSFPDFDKKYYGKNTDQVMKTDIKEKDKEYEVDIELPGYKKEDVKAELKDGYLTISAAKNVSTEDKKEDGKYIRKERFSGNVSRSFYVGEDMTQEDIHAKFEDGILKLTVPKKEAKKVEDKKSYITIEG</sequence>
<gene>
    <name evidence="4" type="ORF">ANBU17_29620</name>
</gene>
<comment type="caution">
    <text evidence="4">The sequence shown here is derived from an EMBL/GenBank/DDBJ whole genome shotgun (WGS) entry which is preliminary data.</text>
</comment>
<dbReference type="PANTHER" id="PTHR11527">
    <property type="entry name" value="HEAT-SHOCK PROTEIN 20 FAMILY MEMBER"/>
    <property type="match status" value="1"/>
</dbReference>
<dbReference type="PROSITE" id="PS01031">
    <property type="entry name" value="SHSP"/>
    <property type="match status" value="1"/>
</dbReference>
<organism evidence="4 5">
    <name type="scientific">Anaerostipes butyraticus</name>
    <dbReference type="NCBI Taxonomy" id="645466"/>
    <lineage>
        <taxon>Bacteria</taxon>
        <taxon>Bacillati</taxon>
        <taxon>Bacillota</taxon>
        <taxon>Clostridia</taxon>
        <taxon>Lachnospirales</taxon>
        <taxon>Lachnospiraceae</taxon>
        <taxon>Anaerostipes</taxon>
    </lineage>
</organism>
<dbReference type="AlphaFoldDB" id="A0A916QCA1"/>
<dbReference type="Pfam" id="PF00011">
    <property type="entry name" value="HSP20"/>
    <property type="match status" value="1"/>
</dbReference>
<proteinExistence type="inferred from homology"/>
<comment type="similarity">
    <text evidence="1 2">Belongs to the small heat shock protein (HSP20) family.</text>
</comment>
<evidence type="ECO:0000259" key="3">
    <source>
        <dbReference type="PROSITE" id="PS01031"/>
    </source>
</evidence>